<dbReference type="Gene3D" id="3.40.50.300">
    <property type="entry name" value="P-loop containing nucleotide triphosphate hydrolases"/>
    <property type="match status" value="1"/>
</dbReference>
<dbReference type="Pfam" id="PF24883">
    <property type="entry name" value="NPHP3_N"/>
    <property type="match status" value="1"/>
</dbReference>
<gene>
    <name evidence="6" type="ORF">RhiXN_00473</name>
</gene>
<dbReference type="GeneID" id="67022755"/>
<proteinExistence type="predicted"/>
<dbReference type="Gene3D" id="2.130.10.10">
    <property type="entry name" value="YVTN repeat-like/Quinoprotein amine dehydrogenase"/>
    <property type="match status" value="2"/>
</dbReference>
<dbReference type="Proteomes" id="UP000650533">
    <property type="component" value="Chromosome 4"/>
</dbReference>
<dbReference type="InterPro" id="IPR056884">
    <property type="entry name" value="NPHP3-like_N"/>
</dbReference>
<dbReference type="InterPro" id="IPR011047">
    <property type="entry name" value="Quinoprotein_ADH-like_sf"/>
</dbReference>
<evidence type="ECO:0000256" key="4">
    <source>
        <dbReference type="SAM" id="MobiDB-lite"/>
    </source>
</evidence>
<evidence type="ECO:0000256" key="3">
    <source>
        <dbReference type="PROSITE-ProRule" id="PRU00221"/>
    </source>
</evidence>
<dbReference type="KEGG" id="rsx:RhiXN_00473"/>
<dbReference type="SUPFAM" id="SSF52540">
    <property type="entry name" value="P-loop containing nucleoside triphosphate hydrolases"/>
    <property type="match status" value="1"/>
</dbReference>
<evidence type="ECO:0000256" key="1">
    <source>
        <dbReference type="ARBA" id="ARBA00022574"/>
    </source>
</evidence>
<evidence type="ECO:0000259" key="5">
    <source>
        <dbReference type="Pfam" id="PF24883"/>
    </source>
</evidence>
<feature type="compositionally biased region" description="Basic and acidic residues" evidence="4">
    <location>
        <begin position="973"/>
        <end position="985"/>
    </location>
</feature>
<feature type="domain" description="Nephrocystin 3-like N-terminal" evidence="5">
    <location>
        <begin position="275"/>
        <end position="427"/>
    </location>
</feature>
<keyword evidence="2" id="KW-0677">Repeat</keyword>
<dbReference type="SUPFAM" id="SSF50998">
    <property type="entry name" value="Quinoprotein alcohol dehydrogenase-like"/>
    <property type="match status" value="1"/>
</dbReference>
<dbReference type="AlphaFoldDB" id="A0A8H8NVU5"/>
<dbReference type="InterPro" id="IPR015943">
    <property type="entry name" value="WD40/YVTN_repeat-like_dom_sf"/>
</dbReference>
<dbReference type="SMART" id="SM00320">
    <property type="entry name" value="WD40"/>
    <property type="match status" value="5"/>
</dbReference>
<evidence type="ECO:0000256" key="2">
    <source>
        <dbReference type="ARBA" id="ARBA00022737"/>
    </source>
</evidence>
<dbReference type="EMBL" id="CP059661">
    <property type="protein sequence ID" value="QRW19067.1"/>
    <property type="molecule type" value="Genomic_DNA"/>
</dbReference>
<evidence type="ECO:0000313" key="7">
    <source>
        <dbReference type="Proteomes" id="UP000650533"/>
    </source>
</evidence>
<feature type="repeat" description="WD" evidence="3">
    <location>
        <begin position="847"/>
        <end position="888"/>
    </location>
</feature>
<feature type="repeat" description="WD" evidence="3">
    <location>
        <begin position="1036"/>
        <end position="1068"/>
    </location>
</feature>
<protein>
    <submittedName>
        <fullName evidence="6">Ribosome assembly protein 4</fullName>
    </submittedName>
</protein>
<name>A0A8H8NVU5_9AGAM</name>
<feature type="repeat" description="WD" evidence="3">
    <location>
        <begin position="897"/>
        <end position="938"/>
    </location>
</feature>
<dbReference type="Pfam" id="PF00400">
    <property type="entry name" value="WD40"/>
    <property type="match status" value="3"/>
</dbReference>
<sequence>MGLFSNPRRRSVSYFRDRFKWPFTKRQQPEIGDMDRSTQANNTPAALAPLPSLTIPIIPQLEPIAIDPIINRSNAVPPMVHSIHVSSHQTLRNIWFQLSRLELSLILFPEQRSLIAGMRMCIACIEYNSQEINEEIQEKYEAFFTELNNIVGNLRYVPSSSAESTEERPVSREIQQIISRIKIRREKFKATEANLRRTIDLDREITDCRMIVRLLKQLQVTHEALNSTDEAQISMNAPSIEQWGLPVYCASYNAIWLAHVCLHLCATNDFMKIRDTIKEWANKIDGPRVFWMTGGIGTGKTTIAHSVCEILDAEQRLGASFFCSNEFPNCDKVDLIIPTIAYQLGRFSNKYMDTLSRALREPDFSKWDLSRQLDQLIAVPLASRETPSNVVIVIDALEKCSDITRIRALLEVLCQRTNLPIKLLFTSQPDISVDEIFPHHTPPRAQIQELLLGTAPPNIKQYLARVLSSVAPSLSIDQLSRRAGDLFIFATTAIQYLLSEYEIFDIEQRAHTLIEGSSINPGYPALDRLYTTILSNAFAGNNSKETETRRLVLQTIICAKVPVSIAVLADLLGLESQDVVIGAILPLWPLIHISSVTGYIFLRHASFQEFLFDSERSGTYYCDKTQHSEFLAIRCFIIMQKHLRFNMCNLDDSALRNVEVPDIDCRVSKAVSSTLSHACRYWSEYLAVTGPSSETTEHLRDFLLSRLLFWMEVLSFNNYIEQRPTALARTLEWLSHIQEQDELHKLVQDAHDFFEAYIMSAASDSTPHIYISALPFVSKKSYIYERYLPQVQGQLVIKGTPEDIREEPSPITSMALSSDRTQVAVGLENGKMFIWYLHTSSQCPRSIEVDQSRIRSVVFSPNGSHIASVSDSGTIHIWDAHTGHMTSRQFAGSVSGSTEHKAGVLSVVFSVDGSQIISGSDNGIVRVYDFLNGTLMEQKSHRVFTHSIESIMFSPDISYALAQSKSSSRPRTQLRDLGDSDRELGDSDRELAANIDFPGKGSTAVSPDGRRVAFGSMTGEISIWDAYSGAQLVTPFKGHTNPILSMAFSSDGRCLVSSSSHQTMRLWDSYEGVPLAPPLERLKSPSCITISPDANGNEITSILEPPNTIFHWDIRDLGDMHDKRLEKDLSTYTLAGWAIDSEGWVRDPESRRVVWLPDQHRSIFNDLCILPVCTHILHPEGVTVFNFRDLMVGKRWSECYVGPLNSEDT</sequence>
<keyword evidence="1 3" id="KW-0853">WD repeat</keyword>
<dbReference type="RefSeq" id="XP_043179304.1">
    <property type="nucleotide sequence ID" value="XM_043320292.1"/>
</dbReference>
<dbReference type="InterPro" id="IPR050349">
    <property type="entry name" value="WD_LIS1/nudF_dynein_reg"/>
</dbReference>
<evidence type="ECO:0000313" key="6">
    <source>
        <dbReference type="EMBL" id="QRW19067.1"/>
    </source>
</evidence>
<dbReference type="InterPro" id="IPR027417">
    <property type="entry name" value="P-loop_NTPase"/>
</dbReference>
<accession>A0A8H8NVU5</accession>
<dbReference type="InterPro" id="IPR001680">
    <property type="entry name" value="WD40_rpt"/>
</dbReference>
<dbReference type="PROSITE" id="PS50082">
    <property type="entry name" value="WD_REPEATS_2"/>
    <property type="match status" value="3"/>
</dbReference>
<dbReference type="PANTHER" id="PTHR44129">
    <property type="entry name" value="WD REPEAT-CONTAINING PROTEIN POP1"/>
    <property type="match status" value="1"/>
</dbReference>
<organism evidence="6 7">
    <name type="scientific">Rhizoctonia solani</name>
    <dbReference type="NCBI Taxonomy" id="456999"/>
    <lineage>
        <taxon>Eukaryota</taxon>
        <taxon>Fungi</taxon>
        <taxon>Dikarya</taxon>
        <taxon>Basidiomycota</taxon>
        <taxon>Agaricomycotina</taxon>
        <taxon>Agaricomycetes</taxon>
        <taxon>Cantharellales</taxon>
        <taxon>Ceratobasidiaceae</taxon>
        <taxon>Rhizoctonia</taxon>
    </lineage>
</organism>
<reference evidence="6" key="1">
    <citation type="submission" date="2020-05" db="EMBL/GenBank/DDBJ databases">
        <title>Evolutionary and genomic comparisons of hybrid uninucleate and nonhybrid Rhizoctonia fungi.</title>
        <authorList>
            <person name="Li C."/>
            <person name="Chen X."/>
        </authorList>
    </citation>
    <scope>NUCLEOTIDE SEQUENCE</scope>
    <source>
        <strain evidence="6">AG-1 IA</strain>
    </source>
</reference>
<dbReference type="PROSITE" id="PS50294">
    <property type="entry name" value="WD_REPEATS_REGION"/>
    <property type="match status" value="3"/>
</dbReference>
<feature type="region of interest" description="Disordered" evidence="4">
    <location>
        <begin position="964"/>
        <end position="985"/>
    </location>
</feature>